<dbReference type="FunFam" id="1.10.510.10:FF:000571">
    <property type="entry name" value="Maternal embryonic leucine zipper kinase"/>
    <property type="match status" value="1"/>
</dbReference>
<evidence type="ECO:0000256" key="5">
    <source>
        <dbReference type="ARBA" id="ARBA00022679"/>
    </source>
</evidence>
<feature type="binding site" evidence="12">
    <location>
        <position position="60"/>
    </location>
    <ligand>
        <name>ATP</name>
        <dbReference type="ChEBI" id="CHEBI:30616"/>
    </ligand>
</feature>
<reference evidence="17" key="1">
    <citation type="submission" date="2024-02" db="UniProtKB">
        <authorList>
            <consortium name="WormBaseParasite"/>
        </authorList>
    </citation>
    <scope>IDENTIFICATION</scope>
</reference>
<dbReference type="PANTHER" id="PTHR24346">
    <property type="entry name" value="MAP/MICROTUBULE AFFINITY-REGULATING KINASE"/>
    <property type="match status" value="1"/>
</dbReference>
<evidence type="ECO:0000256" key="7">
    <source>
        <dbReference type="ARBA" id="ARBA00022777"/>
    </source>
</evidence>
<dbReference type="WBParaSite" id="MBELARI_LOCUS18182">
    <property type="protein sequence ID" value="MBELARI_LOCUS18182"/>
    <property type="gene ID" value="MBELARI_LOCUS18182"/>
</dbReference>
<evidence type="ECO:0000256" key="6">
    <source>
        <dbReference type="ARBA" id="ARBA00022741"/>
    </source>
</evidence>
<dbReference type="PROSITE" id="PS00108">
    <property type="entry name" value="PROTEIN_KINASE_ST"/>
    <property type="match status" value="1"/>
</dbReference>
<evidence type="ECO:0000313" key="17">
    <source>
        <dbReference type="WBParaSite" id="MBELARI_LOCUS18182"/>
    </source>
</evidence>
<sequence length="472" mass="53797">MSKLPFHSSTCGFLIGRFPDQMSVRDENNEQQILRVLGEGAFGEVLLVRKGDKGPLVAVKVMDMKRFTSSDDIKTFKKEAAIQQHLSNPGHANVLRYIGKRVDEAKKVFELYLEYADGGELFDRIEPDVGIRENKAQFYFRQLINGLEFIHGYGVTHRDIKPENLFLTKTDVLKIGDFGLATIYKNNGKEREMTMPCGTMPYASPQVISSKYKGLPTDVWSAGVVLHVMLTGELAWEKAHWQCPRYTSWLERALIEPWNNIDSSALDLLYEMLCESEDQRATFETIRSHKWYNKEFGDDEPSKKRVRITGSQPTFGTENGFGASETKIQMQPVPAMAFSQPHNILLLTQEYDHSINPLANMNSRLTRFCVDADYATFAERLQTACEEMSLEVKEKPPHQLMIFDHVQGMTMAVSVFEMFVGGQKRFLVDFRRSTGCGMTMKRTFLDLRRHLFDLICSDATTTLEVGGLKICE</sequence>
<evidence type="ECO:0000259" key="15">
    <source>
        <dbReference type="PROSITE" id="PS50011"/>
    </source>
</evidence>
<comment type="catalytic activity">
    <reaction evidence="10">
        <text>L-threonyl-[protein] + ATP = O-phospho-L-threonyl-[protein] + ADP + H(+)</text>
        <dbReference type="Rhea" id="RHEA:46608"/>
        <dbReference type="Rhea" id="RHEA-COMP:11060"/>
        <dbReference type="Rhea" id="RHEA-COMP:11605"/>
        <dbReference type="ChEBI" id="CHEBI:15378"/>
        <dbReference type="ChEBI" id="CHEBI:30013"/>
        <dbReference type="ChEBI" id="CHEBI:30616"/>
        <dbReference type="ChEBI" id="CHEBI:61977"/>
        <dbReference type="ChEBI" id="CHEBI:456216"/>
        <dbReference type="EC" id="2.7.11.1"/>
    </reaction>
</comment>
<dbReference type="SMART" id="SM00220">
    <property type="entry name" value="S_TKc"/>
    <property type="match status" value="1"/>
</dbReference>
<dbReference type="InterPro" id="IPR008271">
    <property type="entry name" value="Ser/Thr_kinase_AS"/>
</dbReference>
<evidence type="ECO:0000256" key="2">
    <source>
        <dbReference type="ARBA" id="ARBA00010791"/>
    </source>
</evidence>
<evidence type="ECO:0000256" key="4">
    <source>
        <dbReference type="ARBA" id="ARBA00022527"/>
    </source>
</evidence>
<keyword evidence="5" id="KW-0808">Transferase</keyword>
<dbReference type="Gene3D" id="1.10.510.10">
    <property type="entry name" value="Transferase(Phosphotransferase) domain 1"/>
    <property type="match status" value="1"/>
</dbReference>
<dbReference type="GO" id="GO:0005524">
    <property type="term" value="F:ATP binding"/>
    <property type="evidence" value="ECO:0007669"/>
    <property type="project" value="UniProtKB-UniRule"/>
</dbReference>
<keyword evidence="6 12" id="KW-0547">Nucleotide-binding</keyword>
<evidence type="ECO:0000256" key="8">
    <source>
        <dbReference type="ARBA" id="ARBA00022840"/>
    </source>
</evidence>
<comment type="similarity">
    <text evidence="2">Belongs to the protein kinase superfamily. CAMK Ser/Thr protein kinase family. NIM1 subfamily.</text>
</comment>
<name>A0AAF3EX96_9BILA</name>
<dbReference type="AlphaFoldDB" id="A0AAF3EX96"/>
<dbReference type="Pfam" id="PF00069">
    <property type="entry name" value="Pkinase"/>
    <property type="match status" value="1"/>
</dbReference>
<evidence type="ECO:0000256" key="9">
    <source>
        <dbReference type="ARBA" id="ARBA00022842"/>
    </source>
</evidence>
<evidence type="ECO:0000256" key="13">
    <source>
        <dbReference type="RuleBase" id="RU000304"/>
    </source>
</evidence>
<comment type="catalytic activity">
    <reaction evidence="11">
        <text>L-seryl-[protein] + ATP = O-phospho-L-seryl-[protein] + ADP + H(+)</text>
        <dbReference type="Rhea" id="RHEA:17989"/>
        <dbReference type="Rhea" id="RHEA-COMP:9863"/>
        <dbReference type="Rhea" id="RHEA-COMP:11604"/>
        <dbReference type="ChEBI" id="CHEBI:15378"/>
        <dbReference type="ChEBI" id="CHEBI:29999"/>
        <dbReference type="ChEBI" id="CHEBI:30616"/>
        <dbReference type="ChEBI" id="CHEBI:83421"/>
        <dbReference type="ChEBI" id="CHEBI:456216"/>
        <dbReference type="EC" id="2.7.11.1"/>
    </reaction>
</comment>
<evidence type="ECO:0000256" key="11">
    <source>
        <dbReference type="ARBA" id="ARBA00048679"/>
    </source>
</evidence>
<dbReference type="GO" id="GO:0004674">
    <property type="term" value="F:protein serine/threonine kinase activity"/>
    <property type="evidence" value="ECO:0007669"/>
    <property type="project" value="UniProtKB-KW"/>
</dbReference>
<dbReference type="SUPFAM" id="SSF56112">
    <property type="entry name" value="Protein kinase-like (PK-like)"/>
    <property type="match status" value="1"/>
</dbReference>
<keyword evidence="4 13" id="KW-0723">Serine/threonine-protein kinase</keyword>
<dbReference type="GO" id="GO:0005737">
    <property type="term" value="C:cytoplasm"/>
    <property type="evidence" value="ECO:0007669"/>
    <property type="project" value="TreeGrafter"/>
</dbReference>
<evidence type="ECO:0000313" key="16">
    <source>
        <dbReference type="Proteomes" id="UP000887575"/>
    </source>
</evidence>
<evidence type="ECO:0000256" key="12">
    <source>
        <dbReference type="PROSITE-ProRule" id="PRU10141"/>
    </source>
</evidence>
<dbReference type="EC" id="2.7.11.1" evidence="3"/>
<evidence type="ECO:0000256" key="3">
    <source>
        <dbReference type="ARBA" id="ARBA00012513"/>
    </source>
</evidence>
<dbReference type="GO" id="GO:0035556">
    <property type="term" value="P:intracellular signal transduction"/>
    <property type="evidence" value="ECO:0007669"/>
    <property type="project" value="TreeGrafter"/>
</dbReference>
<accession>A0AAF3EX96</accession>
<evidence type="ECO:0000256" key="1">
    <source>
        <dbReference type="ARBA" id="ARBA00001946"/>
    </source>
</evidence>
<keyword evidence="9" id="KW-0460">Magnesium</keyword>
<proteinExistence type="inferred from homology"/>
<dbReference type="InterPro" id="IPR017441">
    <property type="entry name" value="Protein_kinase_ATP_BS"/>
</dbReference>
<feature type="domain" description="Protein kinase" evidence="15">
    <location>
        <begin position="31"/>
        <end position="292"/>
    </location>
</feature>
<dbReference type="PROSITE" id="PS50011">
    <property type="entry name" value="PROTEIN_KINASE_DOM"/>
    <property type="match status" value="1"/>
</dbReference>
<dbReference type="PANTHER" id="PTHR24346:SF107">
    <property type="entry name" value="SERINE_THREONINE-PROTEIN KINASE CHK1"/>
    <property type="match status" value="1"/>
</dbReference>
<keyword evidence="8 12" id="KW-0067">ATP-binding</keyword>
<comment type="cofactor">
    <cofactor evidence="1">
        <name>Mg(2+)</name>
        <dbReference type="ChEBI" id="CHEBI:18420"/>
    </cofactor>
</comment>
<evidence type="ECO:0000256" key="14">
    <source>
        <dbReference type="SAM" id="MobiDB-lite"/>
    </source>
</evidence>
<keyword evidence="7" id="KW-0418">Kinase</keyword>
<evidence type="ECO:0000256" key="10">
    <source>
        <dbReference type="ARBA" id="ARBA00047899"/>
    </source>
</evidence>
<dbReference type="Proteomes" id="UP000887575">
    <property type="component" value="Unassembled WGS sequence"/>
</dbReference>
<dbReference type="InterPro" id="IPR011009">
    <property type="entry name" value="Kinase-like_dom_sf"/>
</dbReference>
<keyword evidence="16" id="KW-1185">Reference proteome</keyword>
<organism evidence="16 17">
    <name type="scientific">Mesorhabditis belari</name>
    <dbReference type="NCBI Taxonomy" id="2138241"/>
    <lineage>
        <taxon>Eukaryota</taxon>
        <taxon>Metazoa</taxon>
        <taxon>Ecdysozoa</taxon>
        <taxon>Nematoda</taxon>
        <taxon>Chromadorea</taxon>
        <taxon>Rhabditida</taxon>
        <taxon>Rhabditina</taxon>
        <taxon>Rhabditomorpha</taxon>
        <taxon>Rhabditoidea</taxon>
        <taxon>Rhabditidae</taxon>
        <taxon>Mesorhabditinae</taxon>
        <taxon>Mesorhabditis</taxon>
    </lineage>
</organism>
<dbReference type="InterPro" id="IPR000719">
    <property type="entry name" value="Prot_kinase_dom"/>
</dbReference>
<dbReference type="PROSITE" id="PS00107">
    <property type="entry name" value="PROTEIN_KINASE_ATP"/>
    <property type="match status" value="1"/>
</dbReference>
<feature type="region of interest" description="Disordered" evidence="14">
    <location>
        <begin position="302"/>
        <end position="321"/>
    </location>
</feature>
<protein>
    <recommendedName>
        <fullName evidence="3">non-specific serine/threonine protein kinase</fullName>
        <ecNumber evidence="3">2.7.11.1</ecNumber>
    </recommendedName>
</protein>